<dbReference type="GO" id="GO:0016787">
    <property type="term" value="F:hydrolase activity"/>
    <property type="evidence" value="ECO:0007669"/>
    <property type="project" value="UniProtKB-KW"/>
</dbReference>
<feature type="domain" description="Beta-lactamase-related" evidence="1">
    <location>
        <begin position="49"/>
        <end position="405"/>
    </location>
</feature>
<keyword evidence="2" id="KW-0378">Hydrolase</keyword>
<proteinExistence type="predicted"/>
<sequence>MKRLPLIFLAGILLTCQPLQDPASSALTFGTPKAAGFSPTRLARIDTSLQEWVDKGWINGAVGLIARNGKIVYYKGVGYDDLETKEALDREGIFRIASQTKAITSVAAMMLYEEGKFLLDDPVANYISSFKNAQVLDTFSPEDTTYTTVPANRAITIRDLLTHTSGIDYAQIGSQEAQAIYAKNNITAGLDVYEGTLGDAMVRLGSLPLTHQPGERWTYGLNTDLIGRLVEIWSGMTLEEFFNARIFKPLGMEDTYFNIPEAKADRLVNFFLEDSTGLKKSENALGGDMNFPLRKKSYFSGGGGLSSTIYDYAIFLQMLLNGGEYDGVRLLSRNTVRMMTMNQIGDLKFGVNKFGLGFEVVSAAGSGKFPSNEGTYSWGGAFSTSYWVDPKEKMVILFYQQMWGSHTNTTGNTFKVLAYQALVD</sequence>
<organism evidence="2 3">
    <name type="scientific">Imperialibacter roseus</name>
    <dbReference type="NCBI Taxonomy" id="1324217"/>
    <lineage>
        <taxon>Bacteria</taxon>
        <taxon>Pseudomonadati</taxon>
        <taxon>Bacteroidota</taxon>
        <taxon>Cytophagia</taxon>
        <taxon>Cytophagales</taxon>
        <taxon>Flammeovirgaceae</taxon>
        <taxon>Imperialibacter</taxon>
    </lineage>
</organism>
<accession>A0ABZ0IWE2</accession>
<dbReference type="Gene3D" id="3.40.710.10">
    <property type="entry name" value="DD-peptidase/beta-lactamase superfamily"/>
    <property type="match status" value="1"/>
</dbReference>
<dbReference type="InterPro" id="IPR012338">
    <property type="entry name" value="Beta-lactam/transpept-like"/>
</dbReference>
<evidence type="ECO:0000313" key="3">
    <source>
        <dbReference type="Proteomes" id="UP001302349"/>
    </source>
</evidence>
<dbReference type="EMBL" id="CP136051">
    <property type="protein sequence ID" value="WOK09373.1"/>
    <property type="molecule type" value="Genomic_DNA"/>
</dbReference>
<protein>
    <submittedName>
        <fullName evidence="2">Serine hydrolase</fullName>
        <ecNumber evidence="2">3.-.-.-</ecNumber>
    </submittedName>
</protein>
<dbReference type="Pfam" id="PF00144">
    <property type="entry name" value="Beta-lactamase"/>
    <property type="match status" value="1"/>
</dbReference>
<dbReference type="PANTHER" id="PTHR43283">
    <property type="entry name" value="BETA-LACTAMASE-RELATED"/>
    <property type="match status" value="1"/>
</dbReference>
<dbReference type="InterPro" id="IPR050789">
    <property type="entry name" value="Diverse_Enzym_Activities"/>
</dbReference>
<dbReference type="EC" id="3.-.-.-" evidence="2"/>
<evidence type="ECO:0000313" key="2">
    <source>
        <dbReference type="EMBL" id="WOK09373.1"/>
    </source>
</evidence>
<dbReference type="PANTHER" id="PTHR43283:SF3">
    <property type="entry name" value="BETA-LACTAMASE FAMILY PROTEIN (AFU_ORTHOLOGUE AFUA_5G07500)"/>
    <property type="match status" value="1"/>
</dbReference>
<dbReference type="InterPro" id="IPR001466">
    <property type="entry name" value="Beta-lactam-related"/>
</dbReference>
<dbReference type="RefSeq" id="WP_317491992.1">
    <property type="nucleotide sequence ID" value="NZ_CP136051.1"/>
</dbReference>
<reference evidence="2 3" key="1">
    <citation type="journal article" date="2023" name="Microbiol. Resour. Announc.">
        <title>Complete Genome Sequence of Imperialibacter roseus strain P4T.</title>
        <authorList>
            <person name="Tizabi D.R."/>
            <person name="Bachvaroff T."/>
            <person name="Hill R.T."/>
        </authorList>
    </citation>
    <scope>NUCLEOTIDE SEQUENCE [LARGE SCALE GENOMIC DNA]</scope>
    <source>
        <strain evidence="2 3">P4T</strain>
    </source>
</reference>
<name>A0ABZ0IWE2_9BACT</name>
<dbReference type="SUPFAM" id="SSF56601">
    <property type="entry name" value="beta-lactamase/transpeptidase-like"/>
    <property type="match status" value="1"/>
</dbReference>
<keyword evidence="3" id="KW-1185">Reference proteome</keyword>
<evidence type="ECO:0000259" key="1">
    <source>
        <dbReference type="Pfam" id="PF00144"/>
    </source>
</evidence>
<dbReference type="Proteomes" id="UP001302349">
    <property type="component" value="Chromosome"/>
</dbReference>
<gene>
    <name evidence="2" type="ORF">RT717_12060</name>
</gene>